<dbReference type="GO" id="GO:0004315">
    <property type="term" value="F:3-oxoacyl-[acyl-carrier-protein] synthase activity"/>
    <property type="evidence" value="ECO:0007669"/>
    <property type="project" value="TreeGrafter"/>
</dbReference>
<dbReference type="SUPFAM" id="SSF53901">
    <property type="entry name" value="Thiolase-like"/>
    <property type="match status" value="1"/>
</dbReference>
<name>X1MH76_9ZZZZ</name>
<proteinExistence type="predicted"/>
<sequence length="204" mass="21881">FKLLQALFQGIGKEKQLDELIDLVALGTVADMVPLLGENRYLVKQGVKLINATPRLGVREMIAQAGLNIGSLDPESISWVIAPRLNAAGRLEHGTSTPLNDKMETKAIKTVFGDNAYHIPISSTKSMIGHLIGGAGAVEAAICIMVIQHGIIPPTINLTHPDPECDLDYVPNVARRAKVTTALSNSFGFGGHNSVLAFRQYCEG</sequence>
<evidence type="ECO:0000313" key="3">
    <source>
        <dbReference type="EMBL" id="GAI14050.1"/>
    </source>
</evidence>
<evidence type="ECO:0000256" key="1">
    <source>
        <dbReference type="ARBA" id="ARBA00022679"/>
    </source>
</evidence>
<protein>
    <recommendedName>
        <fullName evidence="2">Ketosynthase family 3 (KS3) domain-containing protein</fullName>
    </recommendedName>
</protein>
<evidence type="ECO:0000259" key="2">
    <source>
        <dbReference type="PROSITE" id="PS52004"/>
    </source>
</evidence>
<dbReference type="InterPro" id="IPR000794">
    <property type="entry name" value="Beta-ketoacyl_synthase"/>
</dbReference>
<dbReference type="PANTHER" id="PTHR11712:SF336">
    <property type="entry name" value="3-OXOACYL-[ACYL-CARRIER-PROTEIN] SYNTHASE, MITOCHONDRIAL"/>
    <property type="match status" value="1"/>
</dbReference>
<dbReference type="Gene3D" id="3.40.47.10">
    <property type="match status" value="1"/>
</dbReference>
<dbReference type="EMBL" id="BARV01007887">
    <property type="protein sequence ID" value="GAI14050.1"/>
    <property type="molecule type" value="Genomic_DNA"/>
</dbReference>
<dbReference type="SUPFAM" id="SSF64182">
    <property type="entry name" value="DHH phosphoesterases"/>
    <property type="match status" value="1"/>
</dbReference>
<dbReference type="InterPro" id="IPR016039">
    <property type="entry name" value="Thiolase-like"/>
</dbReference>
<accession>X1MH76</accession>
<dbReference type="GO" id="GO:0005829">
    <property type="term" value="C:cytosol"/>
    <property type="evidence" value="ECO:0007669"/>
    <property type="project" value="TreeGrafter"/>
</dbReference>
<keyword evidence="1" id="KW-0808">Transferase</keyword>
<feature type="non-terminal residue" evidence="3">
    <location>
        <position position="1"/>
    </location>
</feature>
<dbReference type="InterPro" id="IPR038763">
    <property type="entry name" value="DHH_sf"/>
</dbReference>
<dbReference type="InterPro" id="IPR014031">
    <property type="entry name" value="Ketoacyl_synth_C"/>
</dbReference>
<gene>
    <name evidence="3" type="ORF">S06H3_15983</name>
</gene>
<dbReference type="PANTHER" id="PTHR11712">
    <property type="entry name" value="POLYKETIDE SYNTHASE-RELATED"/>
    <property type="match status" value="1"/>
</dbReference>
<dbReference type="PROSITE" id="PS52004">
    <property type="entry name" value="KS3_2"/>
    <property type="match status" value="1"/>
</dbReference>
<dbReference type="GO" id="GO:0006633">
    <property type="term" value="P:fatty acid biosynthetic process"/>
    <property type="evidence" value="ECO:0007669"/>
    <property type="project" value="TreeGrafter"/>
</dbReference>
<organism evidence="3">
    <name type="scientific">marine sediment metagenome</name>
    <dbReference type="NCBI Taxonomy" id="412755"/>
    <lineage>
        <taxon>unclassified sequences</taxon>
        <taxon>metagenomes</taxon>
        <taxon>ecological metagenomes</taxon>
    </lineage>
</organism>
<comment type="caution">
    <text evidence="3">The sequence shown here is derived from an EMBL/GenBank/DDBJ whole genome shotgun (WGS) entry which is preliminary data.</text>
</comment>
<dbReference type="InterPro" id="IPR020841">
    <property type="entry name" value="PKS_Beta-ketoAc_synthase_dom"/>
</dbReference>
<feature type="domain" description="Ketosynthase family 3 (KS3)" evidence="2">
    <location>
        <begin position="1"/>
        <end position="200"/>
    </location>
</feature>
<dbReference type="Pfam" id="PF02801">
    <property type="entry name" value="Ketoacyl-synt_C"/>
    <property type="match status" value="1"/>
</dbReference>
<reference evidence="3" key="1">
    <citation type="journal article" date="2014" name="Front. Microbiol.">
        <title>High frequency of phylogenetically diverse reductive dehalogenase-homologous genes in deep subseafloor sedimentary metagenomes.</title>
        <authorList>
            <person name="Kawai M."/>
            <person name="Futagami T."/>
            <person name="Toyoda A."/>
            <person name="Takaki Y."/>
            <person name="Nishi S."/>
            <person name="Hori S."/>
            <person name="Arai W."/>
            <person name="Tsubouchi T."/>
            <person name="Morono Y."/>
            <person name="Uchiyama I."/>
            <person name="Ito T."/>
            <person name="Fujiyama A."/>
            <person name="Inagaki F."/>
            <person name="Takami H."/>
        </authorList>
    </citation>
    <scope>NUCLEOTIDE SEQUENCE</scope>
    <source>
        <strain evidence="3">Expedition CK06-06</strain>
    </source>
</reference>
<dbReference type="AlphaFoldDB" id="X1MH76"/>